<sequence length="514" mass="51989">MHWRKPAWTVGEDTKLLIYKAVLVVEDMETTLDGKDKTTIFSKENPLYDLDMPFTSTGRYEFQSSDLQPKKSSGKSFCFPVIWIFLLLLIGMNGYLAYKVFNLEALVNSHHRDSPHAEMLKSFLDGTSQACVSSLCGEEKALESLMTQLHLLNSSSSDLQNQVNTIELKRGPPGLPGPTGPPGISGPPGTLGPMGPPGAKGSDGQPGAPGAKGDTGVAGVPGSEGAKGEKGDAGVAGPEGAAGKIGLPGNPGLKGEPGQTGAPGFPGQKGDKGIPGLPGVPGPPGRTGPPGSLGLKGSTGVKGSTGQPGPAGPPGARGPDGLQGPPGPKGSSGEKGQSGDNNSGPPGPPGLKGDKGVPGFPGVPGLKGQQGSKGDTGSSGLAGPKGDMGPRGEQGAKGDQGLPGPKGDKGDQGSTPKVIRLVGSSNRGRVEVLYNGQWGTVCDDNFDTLDGTVVCKMLGFERALSVFKASPGTGRVLLDELRCTGRESSLFDCPHNGIGVNDCTHSEDAGVSCA</sequence>
<feature type="disulfide bond" evidence="11">
    <location>
        <begin position="483"/>
        <end position="493"/>
    </location>
</feature>
<dbReference type="GO" id="GO:0005615">
    <property type="term" value="C:extracellular space"/>
    <property type="evidence" value="ECO:0007669"/>
    <property type="project" value="TreeGrafter"/>
</dbReference>
<dbReference type="Gene3D" id="3.10.250.10">
    <property type="entry name" value="SRCR-like domain"/>
    <property type="match status" value="1"/>
</dbReference>
<evidence type="ECO:0000256" key="9">
    <source>
        <dbReference type="ARBA" id="ARBA00023170"/>
    </source>
</evidence>
<dbReference type="PANTHER" id="PTHR24023">
    <property type="entry name" value="COLLAGEN ALPHA"/>
    <property type="match status" value="1"/>
</dbReference>
<protein>
    <submittedName>
        <fullName evidence="15">Macrophage receptor MARCO</fullName>
    </submittedName>
    <submittedName>
        <fullName evidence="16">Macrophage receptor with collagenous structure</fullName>
    </submittedName>
</protein>
<dbReference type="InterPro" id="IPR050149">
    <property type="entry name" value="Collagen_superfamily"/>
</dbReference>
<evidence type="ECO:0000313" key="15">
    <source>
        <dbReference type="EMBL" id="KAG9271538.1"/>
    </source>
</evidence>
<evidence type="ECO:0000313" key="17">
    <source>
        <dbReference type="Proteomes" id="UP000694621"/>
    </source>
</evidence>
<evidence type="ECO:0000256" key="3">
    <source>
        <dbReference type="ARBA" id="ARBA00022530"/>
    </source>
</evidence>
<keyword evidence="9 15" id="KW-0675">Receptor</keyword>
<evidence type="ECO:0000256" key="7">
    <source>
        <dbReference type="ARBA" id="ARBA00023136"/>
    </source>
</evidence>
<dbReference type="EMBL" id="JAICCE010000011">
    <property type="protein sequence ID" value="KAG9271538.1"/>
    <property type="molecule type" value="Genomic_DNA"/>
</dbReference>
<feature type="domain" description="SRCR" evidence="14">
    <location>
        <begin position="419"/>
        <end position="514"/>
    </location>
</feature>
<dbReference type="Ensembl" id="ENSAMXT00005041233.1">
    <property type="protein sequence ID" value="ENSAMXP00005037842.1"/>
    <property type="gene ID" value="ENSAMXG00005017964.1"/>
</dbReference>
<dbReference type="PRINTS" id="PR00258">
    <property type="entry name" value="SPERACTRCPTR"/>
</dbReference>
<dbReference type="SMART" id="SM00202">
    <property type="entry name" value="SR"/>
    <property type="match status" value="1"/>
</dbReference>
<dbReference type="Proteomes" id="UP000694621">
    <property type="component" value="Unplaced"/>
</dbReference>
<dbReference type="Proteomes" id="UP000752171">
    <property type="component" value="Unassembled WGS sequence"/>
</dbReference>
<accession>A0A8B9KQ36</accession>
<gene>
    <name evidence="15" type="primary">MARCO</name>
    <name evidence="15" type="ORF">AMEX_G14472</name>
</gene>
<reference evidence="16" key="2">
    <citation type="submission" date="2025-05" db="UniProtKB">
        <authorList>
            <consortium name="Ensembl"/>
        </authorList>
    </citation>
    <scope>IDENTIFICATION</scope>
</reference>
<keyword evidence="7 13" id="KW-0472">Membrane</keyword>
<evidence type="ECO:0000313" key="18">
    <source>
        <dbReference type="Proteomes" id="UP000752171"/>
    </source>
</evidence>
<evidence type="ECO:0000256" key="6">
    <source>
        <dbReference type="ARBA" id="ARBA00022989"/>
    </source>
</evidence>
<proteinExistence type="predicted"/>
<dbReference type="FunFam" id="3.10.250.10:FF:000011">
    <property type="entry name" value="Scavenger receptor class A member 5"/>
    <property type="match status" value="1"/>
</dbReference>
<evidence type="ECO:0000256" key="1">
    <source>
        <dbReference type="ARBA" id="ARBA00004498"/>
    </source>
</evidence>
<evidence type="ECO:0000256" key="5">
    <source>
        <dbReference type="ARBA" id="ARBA00022968"/>
    </source>
</evidence>
<dbReference type="SUPFAM" id="SSF56487">
    <property type="entry name" value="SRCR-like"/>
    <property type="match status" value="1"/>
</dbReference>
<dbReference type="Pfam" id="PF01391">
    <property type="entry name" value="Collagen"/>
    <property type="match status" value="2"/>
</dbReference>
<dbReference type="Pfam" id="PF00530">
    <property type="entry name" value="SRCR"/>
    <property type="match status" value="1"/>
</dbReference>
<dbReference type="GO" id="GO:0016020">
    <property type="term" value="C:membrane"/>
    <property type="evidence" value="ECO:0007669"/>
    <property type="project" value="UniProtKB-SubCell"/>
</dbReference>
<comment type="subcellular location">
    <subcellularLocation>
        <location evidence="2">Membrane</location>
        <topology evidence="2">Single-pass type II membrane protein</topology>
    </subcellularLocation>
    <subcellularLocation>
        <location evidence="1">Secreted</location>
        <location evidence="1">Extracellular space</location>
        <location evidence="1">Extracellular matrix</location>
    </subcellularLocation>
</comment>
<evidence type="ECO:0000256" key="13">
    <source>
        <dbReference type="SAM" id="Phobius"/>
    </source>
</evidence>
<evidence type="ECO:0000256" key="8">
    <source>
        <dbReference type="ARBA" id="ARBA00023157"/>
    </source>
</evidence>
<feature type="compositionally biased region" description="Pro residues" evidence="12">
    <location>
        <begin position="278"/>
        <end position="287"/>
    </location>
</feature>
<evidence type="ECO:0000313" key="16">
    <source>
        <dbReference type="Ensembl" id="ENSAMXP00005037842.1"/>
    </source>
</evidence>
<reference evidence="15 18" key="1">
    <citation type="submission" date="2021-07" db="EMBL/GenBank/DDBJ databases">
        <authorList>
            <person name="Imarazene B."/>
            <person name="Zahm M."/>
            <person name="Klopp C."/>
            <person name="Cabau C."/>
            <person name="Beille S."/>
            <person name="Jouanno E."/>
            <person name="Castinel A."/>
            <person name="Lluch J."/>
            <person name="Gil L."/>
            <person name="Kuchtly C."/>
            <person name="Lopez Roques C."/>
            <person name="Donnadieu C."/>
            <person name="Parrinello H."/>
            <person name="Journot L."/>
            <person name="Du K."/>
            <person name="Schartl M."/>
            <person name="Retaux S."/>
            <person name="Guiguen Y."/>
        </authorList>
    </citation>
    <scope>NUCLEOTIDE SEQUENCE [LARGE SCALE GENOMIC DNA]</scope>
    <source>
        <strain evidence="15">Pach_M1</strain>
        <tissue evidence="15">Testis</tissue>
    </source>
</reference>
<keyword evidence="4 13" id="KW-0812">Transmembrane</keyword>
<keyword evidence="8 11" id="KW-1015">Disulfide bond</keyword>
<keyword evidence="5" id="KW-0735">Signal-anchor</keyword>
<feature type="region of interest" description="Disordered" evidence="12">
    <location>
        <begin position="167"/>
        <end position="417"/>
    </location>
</feature>
<dbReference type="PROSITE" id="PS00420">
    <property type="entry name" value="SRCR_1"/>
    <property type="match status" value="1"/>
</dbReference>
<name>A0A8B9KQ36_ASTMX</name>
<dbReference type="InterPro" id="IPR001190">
    <property type="entry name" value="SRCR"/>
</dbReference>
<comment type="caution">
    <text evidence="11">Lacks conserved residue(s) required for the propagation of feature annotation.</text>
</comment>
<feature type="compositionally biased region" description="Polar residues" evidence="12">
    <location>
        <begin position="369"/>
        <end position="379"/>
    </location>
</feature>
<organism evidence="16 17">
    <name type="scientific">Astyanax mexicanus</name>
    <name type="common">Blind cave fish</name>
    <name type="synonym">Astyanax fasciatus mexicanus</name>
    <dbReference type="NCBI Taxonomy" id="7994"/>
    <lineage>
        <taxon>Eukaryota</taxon>
        <taxon>Metazoa</taxon>
        <taxon>Chordata</taxon>
        <taxon>Craniata</taxon>
        <taxon>Vertebrata</taxon>
        <taxon>Euteleostomi</taxon>
        <taxon>Actinopterygii</taxon>
        <taxon>Neopterygii</taxon>
        <taxon>Teleostei</taxon>
        <taxon>Ostariophysi</taxon>
        <taxon>Characiformes</taxon>
        <taxon>Characoidei</taxon>
        <taxon>Acestrorhamphidae</taxon>
        <taxon>Acestrorhamphinae</taxon>
        <taxon>Astyanax</taxon>
    </lineage>
</organism>
<keyword evidence="3" id="KW-0964">Secreted</keyword>
<feature type="compositionally biased region" description="Low complexity" evidence="12">
    <location>
        <begin position="317"/>
        <end position="344"/>
    </location>
</feature>
<dbReference type="AlphaFoldDB" id="A0A8B9KQ36"/>
<evidence type="ECO:0000259" key="14">
    <source>
        <dbReference type="PROSITE" id="PS50287"/>
    </source>
</evidence>
<dbReference type="PROSITE" id="PS50287">
    <property type="entry name" value="SRCR_2"/>
    <property type="match status" value="1"/>
</dbReference>
<keyword evidence="3" id="KW-0272">Extracellular matrix</keyword>
<evidence type="ECO:0000256" key="12">
    <source>
        <dbReference type="SAM" id="MobiDB-lite"/>
    </source>
</evidence>
<keyword evidence="6 13" id="KW-1133">Transmembrane helix</keyword>
<keyword evidence="10" id="KW-0325">Glycoprotein</keyword>
<feature type="transmembrane region" description="Helical" evidence="13">
    <location>
        <begin position="77"/>
        <end position="98"/>
    </location>
</feature>
<dbReference type="PANTHER" id="PTHR24023:SF1082">
    <property type="entry name" value="COLLAGEN TRIPLE HELIX REPEAT"/>
    <property type="match status" value="1"/>
</dbReference>
<dbReference type="InterPro" id="IPR008160">
    <property type="entry name" value="Collagen"/>
</dbReference>
<dbReference type="InterPro" id="IPR036772">
    <property type="entry name" value="SRCR-like_dom_sf"/>
</dbReference>
<evidence type="ECO:0000256" key="4">
    <source>
        <dbReference type="ARBA" id="ARBA00022692"/>
    </source>
</evidence>
<evidence type="ECO:0000256" key="2">
    <source>
        <dbReference type="ARBA" id="ARBA00004606"/>
    </source>
</evidence>
<dbReference type="OrthoDB" id="10037288at2759"/>
<evidence type="ECO:0000256" key="10">
    <source>
        <dbReference type="ARBA" id="ARBA00023180"/>
    </source>
</evidence>
<dbReference type="GO" id="GO:0031012">
    <property type="term" value="C:extracellular matrix"/>
    <property type="evidence" value="ECO:0007669"/>
    <property type="project" value="TreeGrafter"/>
</dbReference>
<evidence type="ECO:0000256" key="11">
    <source>
        <dbReference type="PROSITE-ProRule" id="PRU00196"/>
    </source>
</evidence>
<feature type="compositionally biased region" description="Pro residues" evidence="12">
    <location>
        <begin position="173"/>
        <end position="185"/>
    </location>
</feature>